<keyword evidence="2" id="KW-1003">Cell membrane</keyword>
<dbReference type="AlphaFoldDB" id="A0A3N9USM9"/>
<evidence type="ECO:0000313" key="7">
    <source>
        <dbReference type="EMBL" id="RQW74886.1"/>
    </source>
</evidence>
<dbReference type="Proteomes" id="UP000274033">
    <property type="component" value="Unassembled WGS sequence"/>
</dbReference>
<dbReference type="OrthoDB" id="9815246at2"/>
<keyword evidence="8" id="KW-1185">Reference proteome</keyword>
<feature type="transmembrane region" description="Helical" evidence="6">
    <location>
        <begin position="160"/>
        <end position="179"/>
    </location>
</feature>
<dbReference type="InterPro" id="IPR012809">
    <property type="entry name" value="ECF_CbiQ"/>
</dbReference>
<dbReference type="NCBIfam" id="TIGR02454">
    <property type="entry name" value="ECF_T_CbiQ"/>
    <property type="match status" value="1"/>
</dbReference>
<dbReference type="RefSeq" id="WP_124764310.1">
    <property type="nucleotide sequence ID" value="NZ_JAFBDY010000006.1"/>
</dbReference>
<dbReference type="PANTHER" id="PTHR43723:SF1">
    <property type="entry name" value="COBALT TRANSPORT PROTEIN CBIQ"/>
    <property type="match status" value="1"/>
</dbReference>
<feature type="transmembrane region" description="Helical" evidence="6">
    <location>
        <begin position="63"/>
        <end position="85"/>
    </location>
</feature>
<evidence type="ECO:0000256" key="1">
    <source>
        <dbReference type="ARBA" id="ARBA00004651"/>
    </source>
</evidence>
<evidence type="ECO:0000313" key="8">
    <source>
        <dbReference type="Proteomes" id="UP000274033"/>
    </source>
</evidence>
<feature type="transmembrane region" description="Helical" evidence="6">
    <location>
        <begin position="241"/>
        <end position="257"/>
    </location>
</feature>
<dbReference type="EMBL" id="RRCT01000007">
    <property type="protein sequence ID" value="RQW74886.1"/>
    <property type="molecule type" value="Genomic_DNA"/>
</dbReference>
<accession>A0A3N9USM9</accession>
<dbReference type="Pfam" id="PF02361">
    <property type="entry name" value="CbiQ"/>
    <property type="match status" value="1"/>
</dbReference>
<comment type="subcellular location">
    <subcellularLocation>
        <location evidence="1">Cell membrane</location>
        <topology evidence="1">Multi-pass membrane protein</topology>
    </subcellularLocation>
</comment>
<evidence type="ECO:0000256" key="5">
    <source>
        <dbReference type="ARBA" id="ARBA00023136"/>
    </source>
</evidence>
<proteinExistence type="predicted"/>
<evidence type="ECO:0000256" key="3">
    <source>
        <dbReference type="ARBA" id="ARBA00022692"/>
    </source>
</evidence>
<keyword evidence="3 6" id="KW-0812">Transmembrane</keyword>
<keyword evidence="5 6" id="KW-0472">Membrane</keyword>
<evidence type="ECO:0000256" key="4">
    <source>
        <dbReference type="ARBA" id="ARBA00022989"/>
    </source>
</evidence>
<gene>
    <name evidence="7" type="primary">cbiQ</name>
    <name evidence="7" type="ORF">EBB45_09865</name>
</gene>
<evidence type="ECO:0000256" key="2">
    <source>
        <dbReference type="ARBA" id="ARBA00022475"/>
    </source>
</evidence>
<feature type="transmembrane region" description="Helical" evidence="6">
    <location>
        <begin position="38"/>
        <end position="56"/>
    </location>
</feature>
<dbReference type="GO" id="GO:0006824">
    <property type="term" value="P:cobalt ion transport"/>
    <property type="evidence" value="ECO:0007669"/>
    <property type="project" value="InterPro"/>
</dbReference>
<organism evidence="7 8">
    <name type="scientific">Lysinibacillus composti</name>
    <dbReference type="NCBI Taxonomy" id="720633"/>
    <lineage>
        <taxon>Bacteria</taxon>
        <taxon>Bacillati</taxon>
        <taxon>Bacillota</taxon>
        <taxon>Bacilli</taxon>
        <taxon>Bacillales</taxon>
        <taxon>Bacillaceae</taxon>
        <taxon>Lysinibacillus</taxon>
    </lineage>
</organism>
<sequence>MLSIDQYAHINKLATINANQKISLSIGALLFVWLTKNLAVTIWTFVLLSFVIVYIARIPLRFYLMLLLAPASFCLLGVLSIALSYTTSTLPSEVIWEVTIFKLTIFIIERDLNQAVQLFYTAFGTVTCLYSCILTTPMYEINNLLKKLKVPDILIELMTLTYHFIFLFLDCMVKVYTAQQTRLGHQSLKNRYHSLSLLIAALFREIFYRHDQLVLAMKARNIDSFLIPTNFYKKKSTSKKLTWITVTYFSINMVLWLL</sequence>
<comment type="caution">
    <text evidence="7">The sequence shown here is derived from an EMBL/GenBank/DDBJ whole genome shotgun (WGS) entry which is preliminary data.</text>
</comment>
<feature type="transmembrane region" description="Helical" evidence="6">
    <location>
        <begin position="118"/>
        <end position="139"/>
    </location>
</feature>
<reference evidence="7 8" key="1">
    <citation type="journal article" date="2013" name="J. Microbiol.">
        <title>Lysinibacillus chungkukjangi sp. nov., isolated from Chungkukjang, Korean fermented soybean food.</title>
        <authorList>
            <person name="Kim S.J."/>
            <person name="Jang Y.H."/>
            <person name="Hamada M."/>
            <person name="Ahn J.H."/>
            <person name="Weon H.Y."/>
            <person name="Suzuki K."/>
            <person name="Whang K.S."/>
            <person name="Kwon S.W."/>
        </authorList>
    </citation>
    <scope>NUCLEOTIDE SEQUENCE [LARGE SCALE GENOMIC DNA]</scope>
    <source>
        <strain evidence="7 8">MCCC 1A12701</strain>
    </source>
</reference>
<dbReference type="InterPro" id="IPR052770">
    <property type="entry name" value="Cobalt_transport_CbiQ"/>
</dbReference>
<evidence type="ECO:0000256" key="6">
    <source>
        <dbReference type="SAM" id="Phobius"/>
    </source>
</evidence>
<dbReference type="CDD" id="cd16914">
    <property type="entry name" value="EcfT"/>
    <property type="match status" value="1"/>
</dbReference>
<dbReference type="InterPro" id="IPR003339">
    <property type="entry name" value="ABC/ECF_trnsptr_transmembrane"/>
</dbReference>
<keyword evidence="4 6" id="KW-1133">Transmembrane helix</keyword>
<name>A0A3N9USM9_9BACI</name>
<dbReference type="GO" id="GO:0043190">
    <property type="term" value="C:ATP-binding cassette (ABC) transporter complex"/>
    <property type="evidence" value="ECO:0007669"/>
    <property type="project" value="InterPro"/>
</dbReference>
<protein>
    <submittedName>
        <fullName evidence="7">Cobalt ECF transporter T component CbiQ</fullName>
    </submittedName>
</protein>
<dbReference type="PANTHER" id="PTHR43723">
    <property type="entry name" value="COBALT TRANSPORT PROTEIN CBIQ"/>
    <property type="match status" value="1"/>
</dbReference>